<feature type="compositionally biased region" description="Polar residues" evidence="1">
    <location>
        <begin position="706"/>
        <end position="726"/>
    </location>
</feature>
<protein>
    <submittedName>
        <fullName evidence="4">Uncharacterized protein</fullName>
    </submittedName>
</protein>
<feature type="domain" description="Heterokaryon incompatibility" evidence="2">
    <location>
        <begin position="42"/>
        <end position="137"/>
    </location>
</feature>
<evidence type="ECO:0000259" key="3">
    <source>
        <dbReference type="Pfam" id="PF26640"/>
    </source>
</evidence>
<dbReference type="AlphaFoldDB" id="A0A4Q9PJQ4"/>
<evidence type="ECO:0000259" key="2">
    <source>
        <dbReference type="Pfam" id="PF06985"/>
    </source>
</evidence>
<feature type="compositionally biased region" description="Polar residues" evidence="1">
    <location>
        <begin position="776"/>
        <end position="788"/>
    </location>
</feature>
<dbReference type="PANTHER" id="PTHR10622">
    <property type="entry name" value="HET DOMAIN-CONTAINING PROTEIN"/>
    <property type="match status" value="1"/>
</dbReference>
<accession>A0A4Q9PJQ4</accession>
<feature type="region of interest" description="Disordered" evidence="1">
    <location>
        <begin position="764"/>
        <end position="923"/>
    </location>
</feature>
<proteinExistence type="predicted"/>
<dbReference type="InterPro" id="IPR058525">
    <property type="entry name" value="DUF8212"/>
</dbReference>
<feature type="compositionally biased region" description="Polar residues" evidence="1">
    <location>
        <begin position="863"/>
        <end position="877"/>
    </location>
</feature>
<sequence length="923" mass="103612">MDAVGPNMSIRRLLFASKFAMWLLNTKTGEFKSFGNPRHVRYAILSHVWSTERPEQSYQETLDIIATTPAGTTPLSRYSDKLQRFCEVAAEDNFDWGWADSSCIDKTSSSELTESLNSMYDWYRYAGTCYTFLHDLDDVDITDPMFREEFRNSKWFTRGWTLQELLASKVLLFLSKTWRAVGSKHTLAELVESVTGIDRSVLTFQEPLESFSIACKMSWAASRTTTRVEDEAYALMGIFGVNIPISYGEGRYAFIRLQEAIVRQHPDQTIFAWGRVLPPYPFVYTHPGDTSPVTNSIRVPPLLNEYFLASGPREFSESTAFRPLPRGDFAELLGLSPEHTYQLFTPTSYGMHAYVPLLTIHRDDPHLSLPTHLAILACEDGERRILALLLRPQPASTGRDFLVGAVVGDTNELVGSEIPLQSIYYRVTYLSRNDITALSRRPRSLVEMVDLYIPHRPPVTAQKSELEETTHAALRDSREFFEVRLSGWCRRLLKRDGYTVTPENDTNVAHHDCRLILLPPSASATSAIVIQNSEEHITIRVGRCNCVLADTYHLLAVMVSSRGRTSPFEIDFQSPHHKKDHSAHIHSWRFSGGFAEKEISLESKEYFKPTIHLRLTFSHDTQHSVGSRPKVYRLGVEIWSTPPLDPPLSTSPVSLETIQIPRTLSYSEVAASPPVREAALASQASRMFSLYPGRLPSQDSRMRTSTLIQGSHRQRSATPQQTTYQESLVRPQAARYSRNGNITEPVTRRVPSVVAPPVRISQSASPALSSFGFPSRASSQYSNGSQETIRPGGPRIRQSTTNGAFNGGIAPSRPSRSNSRTPGTPRQTSTRAPSPIVEYVEQYDQQNTTTSPVRQNGGIHTPASANRQRSRLYQGSGRSAPGQQRPIRHSTSQYQDSGQGRSRGRGRDGSGQWEYQVEEDSDL</sequence>
<dbReference type="Proteomes" id="UP000292082">
    <property type="component" value="Unassembled WGS sequence"/>
</dbReference>
<feature type="compositionally biased region" description="Low complexity" evidence="1">
    <location>
        <begin position="811"/>
        <end position="826"/>
    </location>
</feature>
<dbReference type="EMBL" id="ML145191">
    <property type="protein sequence ID" value="TBU54331.1"/>
    <property type="molecule type" value="Genomic_DNA"/>
</dbReference>
<organism evidence="4 5">
    <name type="scientific">Dichomitus squalens</name>
    <dbReference type="NCBI Taxonomy" id="114155"/>
    <lineage>
        <taxon>Eukaryota</taxon>
        <taxon>Fungi</taxon>
        <taxon>Dikarya</taxon>
        <taxon>Basidiomycota</taxon>
        <taxon>Agaricomycotina</taxon>
        <taxon>Agaricomycetes</taxon>
        <taxon>Polyporales</taxon>
        <taxon>Polyporaceae</taxon>
        <taxon>Dichomitus</taxon>
    </lineage>
</organism>
<evidence type="ECO:0000313" key="5">
    <source>
        <dbReference type="Proteomes" id="UP000292082"/>
    </source>
</evidence>
<dbReference type="Pfam" id="PF06985">
    <property type="entry name" value="HET"/>
    <property type="match status" value="1"/>
</dbReference>
<feature type="compositionally biased region" description="Polar residues" evidence="1">
    <location>
        <begin position="843"/>
        <end position="854"/>
    </location>
</feature>
<name>A0A4Q9PJQ4_9APHY</name>
<feature type="region of interest" description="Disordered" evidence="1">
    <location>
        <begin position="706"/>
        <end position="748"/>
    </location>
</feature>
<feature type="domain" description="DUF8212" evidence="3">
    <location>
        <begin position="252"/>
        <end position="455"/>
    </location>
</feature>
<dbReference type="PANTHER" id="PTHR10622:SF10">
    <property type="entry name" value="HET DOMAIN-CONTAINING PROTEIN"/>
    <property type="match status" value="1"/>
</dbReference>
<gene>
    <name evidence="4" type="ORF">BD310DRAFT_1041847</name>
</gene>
<keyword evidence="5" id="KW-1185">Reference proteome</keyword>
<dbReference type="InterPro" id="IPR010730">
    <property type="entry name" value="HET"/>
</dbReference>
<reference evidence="4 5" key="1">
    <citation type="submission" date="2019-01" db="EMBL/GenBank/DDBJ databases">
        <title>Draft genome sequences of three monokaryotic isolates of the white-rot basidiomycete fungus Dichomitus squalens.</title>
        <authorList>
            <consortium name="DOE Joint Genome Institute"/>
            <person name="Lopez S.C."/>
            <person name="Andreopoulos B."/>
            <person name="Pangilinan J."/>
            <person name="Lipzen A."/>
            <person name="Riley R."/>
            <person name="Ahrendt S."/>
            <person name="Ng V."/>
            <person name="Barry K."/>
            <person name="Daum C."/>
            <person name="Grigoriev I.V."/>
            <person name="Hilden K.S."/>
            <person name="Makela M.R."/>
            <person name="de Vries R.P."/>
        </authorList>
    </citation>
    <scope>NUCLEOTIDE SEQUENCE [LARGE SCALE GENOMIC DNA]</scope>
    <source>
        <strain evidence="4 5">CBS 464.89</strain>
    </source>
</reference>
<evidence type="ECO:0000313" key="4">
    <source>
        <dbReference type="EMBL" id="TBU54331.1"/>
    </source>
</evidence>
<evidence type="ECO:0000256" key="1">
    <source>
        <dbReference type="SAM" id="MobiDB-lite"/>
    </source>
</evidence>
<dbReference type="Pfam" id="PF26640">
    <property type="entry name" value="DUF8212"/>
    <property type="match status" value="1"/>
</dbReference>